<sequence length="39" mass="4515">MCQSIFKDKVNIKESKEIIGEIEKTMKMLETTLNVKGEK</sequence>
<accession>A0A0V1G965</accession>
<keyword evidence="2" id="KW-1185">Reference proteome</keyword>
<dbReference type="AlphaFoldDB" id="A0A0V1G965"/>
<proteinExistence type="predicted"/>
<dbReference type="Proteomes" id="UP000055024">
    <property type="component" value="Unassembled WGS sequence"/>
</dbReference>
<gene>
    <name evidence="1" type="ORF">T11_18386</name>
</gene>
<dbReference type="EMBL" id="JYDP01004497">
    <property type="protein sequence ID" value="KRY94836.1"/>
    <property type="molecule type" value="Genomic_DNA"/>
</dbReference>
<comment type="caution">
    <text evidence="1">The sequence shown here is derived from an EMBL/GenBank/DDBJ whole genome shotgun (WGS) entry which is preliminary data.</text>
</comment>
<protein>
    <submittedName>
        <fullName evidence="1">Uncharacterized protein</fullName>
    </submittedName>
</protein>
<organism evidence="1 2">
    <name type="scientific">Trichinella zimbabwensis</name>
    <dbReference type="NCBI Taxonomy" id="268475"/>
    <lineage>
        <taxon>Eukaryota</taxon>
        <taxon>Metazoa</taxon>
        <taxon>Ecdysozoa</taxon>
        <taxon>Nematoda</taxon>
        <taxon>Enoplea</taxon>
        <taxon>Dorylaimia</taxon>
        <taxon>Trichinellida</taxon>
        <taxon>Trichinellidae</taxon>
        <taxon>Trichinella</taxon>
    </lineage>
</organism>
<evidence type="ECO:0000313" key="2">
    <source>
        <dbReference type="Proteomes" id="UP000055024"/>
    </source>
</evidence>
<name>A0A0V1G965_9BILA</name>
<reference evidence="1 2" key="1">
    <citation type="submission" date="2015-01" db="EMBL/GenBank/DDBJ databases">
        <title>Evolution of Trichinella species and genotypes.</title>
        <authorList>
            <person name="Korhonen P.K."/>
            <person name="Edoardo P."/>
            <person name="Giuseppe L.R."/>
            <person name="Gasser R.B."/>
        </authorList>
    </citation>
    <scope>NUCLEOTIDE SEQUENCE [LARGE SCALE GENOMIC DNA]</scope>
    <source>
        <strain evidence="1">ISS1029</strain>
    </source>
</reference>
<evidence type="ECO:0000313" key="1">
    <source>
        <dbReference type="EMBL" id="KRY94836.1"/>
    </source>
</evidence>